<keyword evidence="2" id="KW-1185">Reference proteome</keyword>
<dbReference type="Proteomes" id="UP000672602">
    <property type="component" value="Unassembled WGS sequence"/>
</dbReference>
<proteinExistence type="predicted"/>
<evidence type="ECO:0000313" key="1">
    <source>
        <dbReference type="EMBL" id="MBP5857479.1"/>
    </source>
</evidence>
<name>A0A8J7V4A6_9PROT</name>
<comment type="caution">
    <text evidence="1">The sequence shown here is derived from an EMBL/GenBank/DDBJ whole genome shotgun (WGS) entry which is preliminary data.</text>
</comment>
<accession>A0A8J7V4A6</accession>
<gene>
    <name evidence="1" type="ORF">KAJ83_10705</name>
</gene>
<dbReference type="AlphaFoldDB" id="A0A8J7V4A6"/>
<protein>
    <submittedName>
        <fullName evidence="1">Uncharacterized protein</fullName>
    </submittedName>
</protein>
<organism evidence="1 2">
    <name type="scientific">Marivibrio halodurans</name>
    <dbReference type="NCBI Taxonomy" id="2039722"/>
    <lineage>
        <taxon>Bacteria</taxon>
        <taxon>Pseudomonadati</taxon>
        <taxon>Pseudomonadota</taxon>
        <taxon>Alphaproteobacteria</taxon>
        <taxon>Rhodospirillales</taxon>
        <taxon>Rhodospirillaceae</taxon>
        <taxon>Marivibrio</taxon>
    </lineage>
</organism>
<reference evidence="1" key="1">
    <citation type="submission" date="2021-04" db="EMBL/GenBank/DDBJ databases">
        <authorList>
            <person name="Zhang D.-C."/>
        </authorList>
    </citation>
    <scope>NUCLEOTIDE SEQUENCE</scope>
    <source>
        <strain evidence="1">CGMCC 1.15697</strain>
    </source>
</reference>
<sequence length="114" mass="13060">MLRGNDTNFYIRCDDDLDDIDTDSRRGPLEYPHIHAVTDGPTRWNRFVYIGITFGTGTYHGAPAAIDIFRDDAYQLELGDIVAAIQGNLPLISYQRVQNLARFLRGFPIQQHYQ</sequence>
<evidence type="ECO:0000313" key="2">
    <source>
        <dbReference type="Proteomes" id="UP000672602"/>
    </source>
</evidence>
<dbReference type="RefSeq" id="WP_210682061.1">
    <property type="nucleotide sequence ID" value="NZ_JAGMWN010000004.1"/>
</dbReference>
<dbReference type="EMBL" id="JAGMWN010000004">
    <property type="protein sequence ID" value="MBP5857479.1"/>
    <property type="molecule type" value="Genomic_DNA"/>
</dbReference>